<dbReference type="AlphaFoldDB" id="A0A0E9W165"/>
<name>A0A0E9W165_ANGAN</name>
<dbReference type="EMBL" id="GBXM01024465">
    <property type="protein sequence ID" value="JAH84112.1"/>
    <property type="molecule type" value="Transcribed_RNA"/>
</dbReference>
<protein>
    <submittedName>
        <fullName evidence="1">Uncharacterized protein</fullName>
    </submittedName>
</protein>
<reference evidence="1" key="2">
    <citation type="journal article" date="2015" name="Fish Shellfish Immunol.">
        <title>Early steps in the European eel (Anguilla anguilla)-Vibrio vulnificus interaction in the gills: Role of the RtxA13 toxin.</title>
        <authorList>
            <person name="Callol A."/>
            <person name="Pajuelo D."/>
            <person name="Ebbesson L."/>
            <person name="Teles M."/>
            <person name="MacKenzie S."/>
            <person name="Amaro C."/>
        </authorList>
    </citation>
    <scope>NUCLEOTIDE SEQUENCE</scope>
</reference>
<evidence type="ECO:0000313" key="1">
    <source>
        <dbReference type="EMBL" id="JAH84112.1"/>
    </source>
</evidence>
<sequence>MLLQWQGLPSEMTRSHFHRAATSRFKLAPSMMMDQYFRLCRA</sequence>
<reference evidence="1" key="1">
    <citation type="submission" date="2014-11" db="EMBL/GenBank/DDBJ databases">
        <authorList>
            <person name="Amaro Gonzalez C."/>
        </authorList>
    </citation>
    <scope>NUCLEOTIDE SEQUENCE</scope>
</reference>
<accession>A0A0E9W165</accession>
<organism evidence="1">
    <name type="scientific">Anguilla anguilla</name>
    <name type="common">European freshwater eel</name>
    <name type="synonym">Muraena anguilla</name>
    <dbReference type="NCBI Taxonomy" id="7936"/>
    <lineage>
        <taxon>Eukaryota</taxon>
        <taxon>Metazoa</taxon>
        <taxon>Chordata</taxon>
        <taxon>Craniata</taxon>
        <taxon>Vertebrata</taxon>
        <taxon>Euteleostomi</taxon>
        <taxon>Actinopterygii</taxon>
        <taxon>Neopterygii</taxon>
        <taxon>Teleostei</taxon>
        <taxon>Anguilliformes</taxon>
        <taxon>Anguillidae</taxon>
        <taxon>Anguilla</taxon>
    </lineage>
</organism>
<proteinExistence type="predicted"/>